<dbReference type="EMBL" id="JBHSIS010000025">
    <property type="protein sequence ID" value="MFC4858977.1"/>
    <property type="molecule type" value="Genomic_DNA"/>
</dbReference>
<dbReference type="PANTHER" id="PTHR30204">
    <property type="entry name" value="REDOX-CYCLING DRUG-SENSING TRANSCRIPTIONAL ACTIVATOR SOXR"/>
    <property type="match status" value="1"/>
</dbReference>
<dbReference type="CDD" id="cd00592">
    <property type="entry name" value="HTH_MerR-like"/>
    <property type="match status" value="1"/>
</dbReference>
<evidence type="ECO:0000256" key="1">
    <source>
        <dbReference type="ARBA" id="ARBA00023125"/>
    </source>
</evidence>
<dbReference type="SMART" id="SM00422">
    <property type="entry name" value="HTH_MERR"/>
    <property type="match status" value="1"/>
</dbReference>
<dbReference type="InterPro" id="IPR047057">
    <property type="entry name" value="MerR_fam"/>
</dbReference>
<dbReference type="PROSITE" id="PS50937">
    <property type="entry name" value="HTH_MERR_2"/>
    <property type="match status" value="1"/>
</dbReference>
<keyword evidence="1" id="KW-0238">DNA-binding</keyword>
<evidence type="ECO:0000313" key="3">
    <source>
        <dbReference type="EMBL" id="MFC4858977.1"/>
    </source>
</evidence>
<feature type="domain" description="HTH merR-type" evidence="2">
    <location>
        <begin position="27"/>
        <end position="85"/>
    </location>
</feature>
<name>A0ABV9SER3_9PSEU</name>
<dbReference type="SUPFAM" id="SSF46955">
    <property type="entry name" value="Putative DNA-binding domain"/>
    <property type="match status" value="1"/>
</dbReference>
<protein>
    <submittedName>
        <fullName evidence="3">MerR family transcriptional regulator</fullName>
    </submittedName>
</protein>
<organism evidence="3 4">
    <name type="scientific">Actinophytocola glycyrrhizae</name>
    <dbReference type="NCBI Taxonomy" id="2044873"/>
    <lineage>
        <taxon>Bacteria</taxon>
        <taxon>Bacillati</taxon>
        <taxon>Actinomycetota</taxon>
        <taxon>Actinomycetes</taxon>
        <taxon>Pseudonocardiales</taxon>
        <taxon>Pseudonocardiaceae</taxon>
    </lineage>
</organism>
<dbReference type="InterPro" id="IPR009061">
    <property type="entry name" value="DNA-bd_dom_put_sf"/>
</dbReference>
<reference evidence="4" key="1">
    <citation type="journal article" date="2019" name="Int. J. Syst. Evol. Microbiol.">
        <title>The Global Catalogue of Microorganisms (GCM) 10K type strain sequencing project: providing services to taxonomists for standard genome sequencing and annotation.</title>
        <authorList>
            <consortium name="The Broad Institute Genomics Platform"/>
            <consortium name="The Broad Institute Genome Sequencing Center for Infectious Disease"/>
            <person name="Wu L."/>
            <person name="Ma J."/>
        </authorList>
    </citation>
    <scope>NUCLEOTIDE SEQUENCE [LARGE SCALE GENOMIC DNA]</scope>
    <source>
        <strain evidence="4">ZS-22-S1</strain>
    </source>
</reference>
<accession>A0ABV9SER3</accession>
<dbReference type="RefSeq" id="WP_378061775.1">
    <property type="nucleotide sequence ID" value="NZ_JBHSIS010000025.1"/>
</dbReference>
<keyword evidence="4" id="KW-1185">Reference proteome</keyword>
<proteinExistence type="predicted"/>
<dbReference type="Gene3D" id="1.10.1660.10">
    <property type="match status" value="1"/>
</dbReference>
<evidence type="ECO:0000259" key="2">
    <source>
        <dbReference type="PROSITE" id="PS50937"/>
    </source>
</evidence>
<dbReference type="InterPro" id="IPR000551">
    <property type="entry name" value="MerR-type_HTH_dom"/>
</dbReference>
<gene>
    <name evidence="3" type="ORF">ACFPCV_36230</name>
</gene>
<evidence type="ECO:0000313" key="4">
    <source>
        <dbReference type="Proteomes" id="UP001595859"/>
    </source>
</evidence>
<comment type="caution">
    <text evidence="3">The sequence shown here is derived from an EMBL/GenBank/DDBJ whole genome shotgun (WGS) entry which is preliminary data.</text>
</comment>
<sequence length="232" mass="25069">MTAAGRPAGDRLSIGAVLGRLREEFPDVTISKIRFLEAEGLVQPARTASGYRQFTTADVDRLRFVLAAQRDHYLPLKVIKEQLDAAESAEPPRVLSAVSGDGLPAVEDFAEQSRRRMTREELLTTAGIDSATLGELEQYGLVRPGAAGLYDSEAAQVASVVRALADFGVEPRHLRGFRAAADREVGLVEQIVAPMRRKENDKADKAVRELAALSVGLHTLLVKAGLRSIAGK</sequence>
<dbReference type="PANTHER" id="PTHR30204:SF89">
    <property type="entry name" value="HTH MERR-TYPE DOMAIN-CONTAINING PROTEIN"/>
    <property type="match status" value="1"/>
</dbReference>
<dbReference type="Pfam" id="PF13411">
    <property type="entry name" value="MerR_1"/>
    <property type="match status" value="1"/>
</dbReference>
<dbReference type="Proteomes" id="UP001595859">
    <property type="component" value="Unassembled WGS sequence"/>
</dbReference>